<organism evidence="3 4">
    <name type="scientific">Microtetraspora malaysiensis</name>
    <dbReference type="NCBI Taxonomy" id="161358"/>
    <lineage>
        <taxon>Bacteria</taxon>
        <taxon>Bacillati</taxon>
        <taxon>Actinomycetota</taxon>
        <taxon>Actinomycetes</taxon>
        <taxon>Streptosporangiales</taxon>
        <taxon>Streptosporangiaceae</taxon>
        <taxon>Microtetraspora</taxon>
    </lineage>
</organism>
<keyword evidence="4" id="KW-1185">Reference proteome</keyword>
<evidence type="ECO:0000256" key="1">
    <source>
        <dbReference type="ARBA" id="ARBA00007521"/>
    </source>
</evidence>
<dbReference type="InterPro" id="IPR011067">
    <property type="entry name" value="Plasmid_toxin/cell-grow_inhib"/>
</dbReference>
<dbReference type="PANTHER" id="PTHR33988:SF2">
    <property type="entry name" value="ENDORIBONUCLEASE MAZF"/>
    <property type="match status" value="1"/>
</dbReference>
<keyword evidence="2" id="KW-1277">Toxin-antitoxin system</keyword>
<evidence type="ECO:0000313" key="3">
    <source>
        <dbReference type="EMBL" id="MFF3668957.1"/>
    </source>
</evidence>
<dbReference type="Proteomes" id="UP001602013">
    <property type="component" value="Unassembled WGS sequence"/>
</dbReference>
<accession>A0ABW6SXQ6</accession>
<reference evidence="3 4" key="1">
    <citation type="submission" date="2024-10" db="EMBL/GenBank/DDBJ databases">
        <title>The Natural Products Discovery Center: Release of the First 8490 Sequenced Strains for Exploring Actinobacteria Biosynthetic Diversity.</title>
        <authorList>
            <person name="Kalkreuter E."/>
            <person name="Kautsar S.A."/>
            <person name="Yang D."/>
            <person name="Bader C.D."/>
            <person name="Teijaro C.N."/>
            <person name="Fluegel L."/>
            <person name="Davis C.M."/>
            <person name="Simpson J.R."/>
            <person name="Lauterbach L."/>
            <person name="Steele A.D."/>
            <person name="Gui C."/>
            <person name="Meng S."/>
            <person name="Li G."/>
            <person name="Viehrig K."/>
            <person name="Ye F."/>
            <person name="Su P."/>
            <person name="Kiefer A.F."/>
            <person name="Nichols A."/>
            <person name="Cepeda A.J."/>
            <person name="Yan W."/>
            <person name="Fan B."/>
            <person name="Jiang Y."/>
            <person name="Adhikari A."/>
            <person name="Zheng C.-J."/>
            <person name="Schuster L."/>
            <person name="Cowan T.M."/>
            <person name="Smanski M.J."/>
            <person name="Chevrette M.G."/>
            <person name="De Carvalho L.P.S."/>
            <person name="Shen B."/>
        </authorList>
    </citation>
    <scope>NUCLEOTIDE SEQUENCE [LARGE SCALE GENOMIC DNA]</scope>
    <source>
        <strain evidence="3 4">NPDC002173</strain>
    </source>
</reference>
<dbReference type="PANTHER" id="PTHR33988">
    <property type="entry name" value="ENDORIBONUCLEASE MAZF-RELATED"/>
    <property type="match status" value="1"/>
</dbReference>
<dbReference type="Gene3D" id="2.30.30.110">
    <property type="match status" value="1"/>
</dbReference>
<proteinExistence type="inferred from homology"/>
<comment type="caution">
    <text evidence="3">The sequence shown here is derived from an EMBL/GenBank/DDBJ whole genome shotgun (WGS) entry which is preliminary data.</text>
</comment>
<dbReference type="EMBL" id="JBIASD010000018">
    <property type="protein sequence ID" value="MFF3668957.1"/>
    <property type="molecule type" value="Genomic_DNA"/>
</dbReference>
<gene>
    <name evidence="3" type="ORF">ACFYXI_25560</name>
</gene>
<evidence type="ECO:0000313" key="4">
    <source>
        <dbReference type="Proteomes" id="UP001602013"/>
    </source>
</evidence>
<protein>
    <submittedName>
        <fullName evidence="3">Type II toxin-antitoxin system PemK/MazF family toxin</fullName>
    </submittedName>
</protein>
<evidence type="ECO:0000256" key="2">
    <source>
        <dbReference type="ARBA" id="ARBA00022649"/>
    </source>
</evidence>
<dbReference type="RefSeq" id="WP_387414761.1">
    <property type="nucleotide sequence ID" value="NZ_JBIASD010000018.1"/>
</dbReference>
<dbReference type="Pfam" id="PF02452">
    <property type="entry name" value="PemK_toxin"/>
    <property type="match status" value="1"/>
</dbReference>
<name>A0ABW6SXQ6_9ACTN</name>
<sequence length="106" mass="11675">MRGDVYRLRAARDAMKHEQRGERFAVVLQSDFVPALSTLLVAPTSTSARPTSFRPEIELLGKSTRVMVEQTAAVAPERLGSFAGRLSPAELLEIDEALHLMLGLVR</sequence>
<dbReference type="SUPFAM" id="SSF50118">
    <property type="entry name" value="Cell growth inhibitor/plasmid maintenance toxic component"/>
    <property type="match status" value="1"/>
</dbReference>
<dbReference type="InterPro" id="IPR003477">
    <property type="entry name" value="PemK-like"/>
</dbReference>
<comment type="similarity">
    <text evidence="1">Belongs to the PemK/MazF family.</text>
</comment>